<accession>A0ABV8X308</accession>
<dbReference type="Proteomes" id="UP001595817">
    <property type="component" value="Unassembled WGS sequence"/>
</dbReference>
<protein>
    <submittedName>
        <fullName evidence="4">Prepilin-type N-terminal cleavage/methylation domain-containing protein</fullName>
    </submittedName>
</protein>
<dbReference type="InterPro" id="IPR012902">
    <property type="entry name" value="N_methyl_site"/>
</dbReference>
<sequence>MVYIMNHVKKSNGFTLIEVLASIVILSIVIVSFLSFFPQMSLFNEKTKDNLDAVTIAKELLVEMKLVEYTDIIDNNNLVLPTDPSTELLTDSLQSSSEFLVLSGTYREKNITVTINRTEETYLGSNLNKHEMRIEIFESLDDLNPSSTIFGYIKH</sequence>
<name>A0ABV8X308_9LACT</name>
<dbReference type="Pfam" id="PF07963">
    <property type="entry name" value="N_methyl"/>
    <property type="match status" value="1"/>
</dbReference>
<keyword evidence="3" id="KW-0812">Transmembrane</keyword>
<organism evidence="4 5">
    <name type="scientific">Chungangia koreensis</name>
    <dbReference type="NCBI Taxonomy" id="752657"/>
    <lineage>
        <taxon>Bacteria</taxon>
        <taxon>Bacillati</taxon>
        <taxon>Bacillota</taxon>
        <taxon>Bacilli</taxon>
        <taxon>Lactobacillales</taxon>
        <taxon>Chungangia</taxon>
    </lineage>
</organism>
<feature type="transmembrane region" description="Helical" evidence="3">
    <location>
        <begin position="12"/>
        <end position="37"/>
    </location>
</feature>
<gene>
    <name evidence="4" type="ORF">ACFOZY_05450</name>
</gene>
<reference evidence="5" key="1">
    <citation type="journal article" date="2019" name="Int. J. Syst. Evol. Microbiol.">
        <title>The Global Catalogue of Microorganisms (GCM) 10K type strain sequencing project: providing services to taxonomists for standard genome sequencing and annotation.</title>
        <authorList>
            <consortium name="The Broad Institute Genomics Platform"/>
            <consortium name="The Broad Institute Genome Sequencing Center for Infectious Disease"/>
            <person name="Wu L."/>
            <person name="Ma J."/>
        </authorList>
    </citation>
    <scope>NUCLEOTIDE SEQUENCE [LARGE SCALE GENOMIC DNA]</scope>
    <source>
        <strain evidence="5">CCUG 59778</strain>
    </source>
</reference>
<dbReference type="NCBIfam" id="TIGR02532">
    <property type="entry name" value="IV_pilin_GFxxxE"/>
    <property type="match status" value="1"/>
</dbReference>
<keyword evidence="5" id="KW-1185">Reference proteome</keyword>
<evidence type="ECO:0000256" key="2">
    <source>
        <dbReference type="ARBA" id="ARBA00023287"/>
    </source>
</evidence>
<comment type="subcellular location">
    <subcellularLocation>
        <location evidence="1">Cell surface</location>
    </subcellularLocation>
</comment>
<dbReference type="EMBL" id="JBHSEC010000005">
    <property type="protein sequence ID" value="MFC4409881.1"/>
    <property type="molecule type" value="Genomic_DNA"/>
</dbReference>
<evidence type="ECO:0000313" key="4">
    <source>
        <dbReference type="EMBL" id="MFC4409881.1"/>
    </source>
</evidence>
<keyword evidence="2" id="KW-0178">Competence</keyword>
<proteinExistence type="predicted"/>
<evidence type="ECO:0000256" key="1">
    <source>
        <dbReference type="ARBA" id="ARBA00004241"/>
    </source>
</evidence>
<keyword evidence="3" id="KW-0472">Membrane</keyword>
<evidence type="ECO:0000256" key="3">
    <source>
        <dbReference type="SAM" id="Phobius"/>
    </source>
</evidence>
<keyword evidence="3" id="KW-1133">Transmembrane helix</keyword>
<evidence type="ECO:0000313" key="5">
    <source>
        <dbReference type="Proteomes" id="UP001595817"/>
    </source>
</evidence>
<comment type="caution">
    <text evidence="4">The sequence shown here is derived from an EMBL/GenBank/DDBJ whole genome shotgun (WGS) entry which is preliminary data.</text>
</comment>